<proteinExistence type="predicted"/>
<gene>
    <name evidence="2" type="ORF">EV385_1993</name>
</gene>
<dbReference type="EMBL" id="SHKY01000001">
    <property type="protein sequence ID" value="RZU50227.1"/>
    <property type="molecule type" value="Genomic_DNA"/>
</dbReference>
<organism evidence="2 3">
    <name type="scientific">Krasilnikovia cinnamomea</name>
    <dbReference type="NCBI Taxonomy" id="349313"/>
    <lineage>
        <taxon>Bacteria</taxon>
        <taxon>Bacillati</taxon>
        <taxon>Actinomycetota</taxon>
        <taxon>Actinomycetes</taxon>
        <taxon>Micromonosporales</taxon>
        <taxon>Micromonosporaceae</taxon>
        <taxon>Krasilnikovia</taxon>
    </lineage>
</organism>
<keyword evidence="1" id="KW-0472">Membrane</keyword>
<protein>
    <submittedName>
        <fullName evidence="2">Uncharacterized protein DUF4245</fullName>
    </submittedName>
</protein>
<reference evidence="2 3" key="1">
    <citation type="submission" date="2019-02" db="EMBL/GenBank/DDBJ databases">
        <title>Sequencing the genomes of 1000 actinobacteria strains.</title>
        <authorList>
            <person name="Klenk H.-P."/>
        </authorList>
    </citation>
    <scope>NUCLEOTIDE SEQUENCE [LARGE SCALE GENOMIC DNA]</scope>
    <source>
        <strain evidence="2 3">DSM 45162</strain>
    </source>
</reference>
<dbReference type="InterPro" id="IPR025339">
    <property type="entry name" value="DUF4245"/>
</dbReference>
<sequence length="216" mass="22253">MEPARPADAAPETAAATPAAAAAGVPAGGISPAGVPAGGVPAGQAGRGRAERPPRDMVISLAVLLVPIALVLIFYRVVLDGDAPRSIDPGPTIQQAQAASVFPVAEPRGLGDDWHVASATWRREATGATLRLGYVAPGDAPVQLIESSVPAETLLPRELGRTLAPHGFYQNAGRAWQRYAAGAETQALVLLEKNRSVIVLGQADVRQLEKLAASLS</sequence>
<dbReference type="RefSeq" id="WP_130509190.1">
    <property type="nucleotide sequence ID" value="NZ_SHKY01000001.1"/>
</dbReference>
<dbReference type="AlphaFoldDB" id="A0A4Q7ZHF5"/>
<feature type="transmembrane region" description="Helical" evidence="1">
    <location>
        <begin position="57"/>
        <end position="78"/>
    </location>
</feature>
<dbReference type="Proteomes" id="UP000292564">
    <property type="component" value="Unassembled WGS sequence"/>
</dbReference>
<comment type="caution">
    <text evidence="2">The sequence shown here is derived from an EMBL/GenBank/DDBJ whole genome shotgun (WGS) entry which is preliminary data.</text>
</comment>
<keyword evidence="3" id="KW-1185">Reference proteome</keyword>
<dbReference type="OrthoDB" id="5185732at2"/>
<name>A0A4Q7ZHF5_9ACTN</name>
<accession>A0A4Q7ZHF5</accession>
<evidence type="ECO:0000313" key="3">
    <source>
        <dbReference type="Proteomes" id="UP000292564"/>
    </source>
</evidence>
<keyword evidence="1" id="KW-1133">Transmembrane helix</keyword>
<evidence type="ECO:0000256" key="1">
    <source>
        <dbReference type="SAM" id="Phobius"/>
    </source>
</evidence>
<dbReference type="Pfam" id="PF14030">
    <property type="entry name" value="DUF4245"/>
    <property type="match status" value="1"/>
</dbReference>
<keyword evidence="1" id="KW-0812">Transmembrane</keyword>
<evidence type="ECO:0000313" key="2">
    <source>
        <dbReference type="EMBL" id="RZU50227.1"/>
    </source>
</evidence>